<proteinExistence type="predicted"/>
<keyword evidence="1" id="KW-0472">Membrane</keyword>
<dbReference type="SUPFAM" id="SSF54523">
    <property type="entry name" value="Pili subunits"/>
    <property type="match status" value="1"/>
</dbReference>
<comment type="caution">
    <text evidence="2">The sequence shown here is derived from an EMBL/GenBank/DDBJ whole genome shotgun (WGS) entry which is preliminary data.</text>
</comment>
<organism evidence="2">
    <name type="scientific">bioreactor metagenome</name>
    <dbReference type="NCBI Taxonomy" id="1076179"/>
    <lineage>
        <taxon>unclassified sequences</taxon>
        <taxon>metagenomes</taxon>
        <taxon>ecological metagenomes</taxon>
    </lineage>
</organism>
<dbReference type="PROSITE" id="PS00409">
    <property type="entry name" value="PROKAR_NTER_METHYL"/>
    <property type="match status" value="1"/>
</dbReference>
<dbReference type="AlphaFoldDB" id="A0A644V600"/>
<dbReference type="Gene3D" id="3.30.700.10">
    <property type="entry name" value="Glycoprotein, Type 4 Pilin"/>
    <property type="match status" value="1"/>
</dbReference>
<accession>A0A644V600</accession>
<reference evidence="2" key="1">
    <citation type="submission" date="2019-08" db="EMBL/GenBank/DDBJ databases">
        <authorList>
            <person name="Kucharzyk K."/>
            <person name="Murdoch R.W."/>
            <person name="Higgins S."/>
            <person name="Loffler F."/>
        </authorList>
    </citation>
    <scope>NUCLEOTIDE SEQUENCE</scope>
</reference>
<keyword evidence="1" id="KW-0812">Transmembrane</keyword>
<dbReference type="InterPro" id="IPR045584">
    <property type="entry name" value="Pilin-like"/>
</dbReference>
<dbReference type="InterPro" id="IPR012902">
    <property type="entry name" value="N_methyl_site"/>
</dbReference>
<evidence type="ECO:0000256" key="1">
    <source>
        <dbReference type="SAM" id="Phobius"/>
    </source>
</evidence>
<dbReference type="NCBIfam" id="TIGR02532">
    <property type="entry name" value="IV_pilin_GFxxxE"/>
    <property type="match status" value="1"/>
</dbReference>
<dbReference type="EMBL" id="VSSQ01000227">
    <property type="protein sequence ID" value="MPL86744.1"/>
    <property type="molecule type" value="Genomic_DNA"/>
</dbReference>
<sequence>MNSHSKGFTLIELVIVIAILGILASVAMALFGETLADTQKKACIANRMTILRQYTMAEARGDAEASSLENYVKWYLATYYNGATTLCPSGGTYTYTQDPLDIICSEHGSLIDKEQNSKD</sequence>
<feature type="transmembrane region" description="Helical" evidence="1">
    <location>
        <begin position="7"/>
        <end position="31"/>
    </location>
</feature>
<protein>
    <recommendedName>
        <fullName evidence="3">Type II secretion system protein G</fullName>
    </recommendedName>
</protein>
<keyword evidence="1" id="KW-1133">Transmembrane helix</keyword>
<gene>
    <name evidence="2" type="ORF">SDC9_32730</name>
</gene>
<dbReference type="Pfam" id="PF07963">
    <property type="entry name" value="N_methyl"/>
    <property type="match status" value="1"/>
</dbReference>
<evidence type="ECO:0008006" key="3">
    <source>
        <dbReference type="Google" id="ProtNLM"/>
    </source>
</evidence>
<name>A0A644V600_9ZZZZ</name>
<evidence type="ECO:0000313" key="2">
    <source>
        <dbReference type="EMBL" id="MPL86744.1"/>
    </source>
</evidence>